<dbReference type="AlphaFoldDB" id="A0A212TLY8"/>
<name>A0A212TLY8_9BACT</name>
<proteinExistence type="predicted"/>
<evidence type="ECO:0000313" key="3">
    <source>
        <dbReference type="Proteomes" id="UP000198131"/>
    </source>
</evidence>
<evidence type="ECO:0000313" key="2">
    <source>
        <dbReference type="EMBL" id="SNC67058.1"/>
    </source>
</evidence>
<protein>
    <submittedName>
        <fullName evidence="2">Uncharacterized protein</fullName>
    </submittedName>
</protein>
<dbReference type="EMBL" id="FYEW01000001">
    <property type="protein sequence ID" value="SNC67058.1"/>
    <property type="molecule type" value="Genomic_DNA"/>
</dbReference>
<accession>A0A212TLY8</accession>
<feature type="transmembrane region" description="Helical" evidence="1">
    <location>
        <begin position="33"/>
        <end position="54"/>
    </location>
</feature>
<dbReference type="Proteomes" id="UP000198131">
    <property type="component" value="Unassembled WGS sequence"/>
</dbReference>
<dbReference type="RefSeq" id="WP_088843053.1">
    <property type="nucleotide sequence ID" value="NZ_FYEW01000001.1"/>
</dbReference>
<organism evidence="2 3">
    <name type="scientific">Hymenobacter gelipurpurascens</name>
    <dbReference type="NCBI Taxonomy" id="89968"/>
    <lineage>
        <taxon>Bacteria</taxon>
        <taxon>Pseudomonadati</taxon>
        <taxon>Bacteroidota</taxon>
        <taxon>Cytophagia</taxon>
        <taxon>Cytophagales</taxon>
        <taxon>Hymenobacteraceae</taxon>
        <taxon>Hymenobacter</taxon>
    </lineage>
</organism>
<sequence length="64" mass="6777">MASISYRALFLALLAGIVIVVLAGLLKMNQMAGADVLVIIGLAVQAVAGIMMIWKFASRLDKSE</sequence>
<evidence type="ECO:0000256" key="1">
    <source>
        <dbReference type="SAM" id="Phobius"/>
    </source>
</evidence>
<keyword evidence="1" id="KW-0812">Transmembrane</keyword>
<dbReference type="OrthoDB" id="886620at2"/>
<keyword evidence="1" id="KW-0472">Membrane</keyword>
<gene>
    <name evidence="2" type="ORF">SAMN06265337_1821</name>
</gene>
<reference evidence="3" key="1">
    <citation type="submission" date="2017-06" db="EMBL/GenBank/DDBJ databases">
        <authorList>
            <person name="Varghese N."/>
            <person name="Submissions S."/>
        </authorList>
    </citation>
    <scope>NUCLEOTIDE SEQUENCE [LARGE SCALE GENOMIC DNA]</scope>
    <source>
        <strain evidence="3">DSM 11116</strain>
    </source>
</reference>
<keyword evidence="1" id="KW-1133">Transmembrane helix</keyword>
<keyword evidence="3" id="KW-1185">Reference proteome</keyword>